<evidence type="ECO:0000256" key="6">
    <source>
        <dbReference type="ARBA" id="ARBA00023136"/>
    </source>
</evidence>
<evidence type="ECO:0000256" key="7">
    <source>
        <dbReference type="SAM" id="Phobius"/>
    </source>
</evidence>
<accession>A0A3S9XFS3</accession>
<keyword evidence="6 7" id="KW-0472">Membrane</keyword>
<keyword evidence="2" id="KW-0813">Transport</keyword>
<evidence type="ECO:0000313" key="9">
    <source>
        <dbReference type="Proteomes" id="UP000273143"/>
    </source>
</evidence>
<dbReference type="Pfam" id="PF03547">
    <property type="entry name" value="Mem_trans"/>
    <property type="match status" value="1"/>
</dbReference>
<keyword evidence="4 7" id="KW-0812">Transmembrane</keyword>
<feature type="transmembrane region" description="Helical" evidence="7">
    <location>
        <begin position="181"/>
        <end position="202"/>
    </location>
</feature>
<protein>
    <recommendedName>
        <fullName evidence="10">AEC family transporter</fullName>
    </recommendedName>
</protein>
<evidence type="ECO:0000256" key="1">
    <source>
        <dbReference type="ARBA" id="ARBA00004141"/>
    </source>
</evidence>
<evidence type="ECO:0008006" key="10">
    <source>
        <dbReference type="Google" id="ProtNLM"/>
    </source>
</evidence>
<feature type="transmembrane region" description="Helical" evidence="7">
    <location>
        <begin position="305"/>
        <end position="323"/>
    </location>
</feature>
<proteinExistence type="predicted"/>
<dbReference type="KEGG" id="emo:DM558_11040"/>
<dbReference type="Proteomes" id="UP000273143">
    <property type="component" value="Chromosome"/>
</dbReference>
<comment type="subcellular location">
    <subcellularLocation>
        <location evidence="1">Membrane</location>
        <topology evidence="1">Multi-pass membrane protein</topology>
    </subcellularLocation>
</comment>
<name>A0A3S9XFS3_9GAMM</name>
<keyword evidence="5 7" id="KW-1133">Transmembrane helix</keyword>
<dbReference type="GO" id="GO:0055085">
    <property type="term" value="P:transmembrane transport"/>
    <property type="evidence" value="ECO:0007669"/>
    <property type="project" value="InterPro"/>
</dbReference>
<gene>
    <name evidence="8" type="ORF">DM558_11040</name>
</gene>
<organism evidence="8 9">
    <name type="scientific">Entomomonas moraniae</name>
    <dbReference type="NCBI Taxonomy" id="2213226"/>
    <lineage>
        <taxon>Bacteria</taxon>
        <taxon>Pseudomonadati</taxon>
        <taxon>Pseudomonadota</taxon>
        <taxon>Gammaproteobacteria</taxon>
        <taxon>Pseudomonadales</taxon>
        <taxon>Pseudomonadaceae</taxon>
        <taxon>Entomomonas</taxon>
    </lineage>
</organism>
<keyword evidence="9" id="KW-1185">Reference proteome</keyword>
<dbReference type="PANTHER" id="PTHR36838">
    <property type="entry name" value="AUXIN EFFLUX CARRIER FAMILY PROTEIN"/>
    <property type="match status" value="1"/>
</dbReference>
<evidence type="ECO:0000256" key="2">
    <source>
        <dbReference type="ARBA" id="ARBA00022448"/>
    </source>
</evidence>
<evidence type="ECO:0000256" key="3">
    <source>
        <dbReference type="ARBA" id="ARBA00022475"/>
    </source>
</evidence>
<feature type="transmembrane region" description="Helical" evidence="7">
    <location>
        <begin position="102"/>
        <end position="125"/>
    </location>
</feature>
<feature type="transmembrane region" description="Helical" evidence="7">
    <location>
        <begin position="6"/>
        <end position="23"/>
    </location>
</feature>
<reference evidence="9" key="1">
    <citation type="submission" date="2018-06" db="EMBL/GenBank/DDBJ databases">
        <title>Complete genome of Pseudomonas insecticola strain QZS01.</title>
        <authorList>
            <person name="Wang J."/>
            <person name="Su Q."/>
        </authorList>
    </citation>
    <scope>NUCLEOTIDE SEQUENCE [LARGE SCALE GENOMIC DNA]</scope>
    <source>
        <strain evidence="9">QZS01</strain>
    </source>
</reference>
<feature type="transmembrane region" description="Helical" evidence="7">
    <location>
        <begin position="242"/>
        <end position="266"/>
    </location>
</feature>
<feature type="transmembrane region" description="Helical" evidence="7">
    <location>
        <begin position="272"/>
        <end position="293"/>
    </location>
</feature>
<dbReference type="GO" id="GO:0016020">
    <property type="term" value="C:membrane"/>
    <property type="evidence" value="ECO:0007669"/>
    <property type="project" value="UniProtKB-SubCell"/>
</dbReference>
<feature type="transmembrane region" description="Helical" evidence="7">
    <location>
        <begin position="131"/>
        <end position="152"/>
    </location>
</feature>
<feature type="transmembrane region" description="Helical" evidence="7">
    <location>
        <begin position="69"/>
        <end position="90"/>
    </location>
</feature>
<dbReference type="EMBL" id="CP029822">
    <property type="protein sequence ID" value="AZS51273.1"/>
    <property type="molecule type" value="Genomic_DNA"/>
</dbReference>
<evidence type="ECO:0000313" key="8">
    <source>
        <dbReference type="EMBL" id="AZS51273.1"/>
    </source>
</evidence>
<keyword evidence="3" id="KW-1003">Cell membrane</keyword>
<dbReference type="AlphaFoldDB" id="A0A3S9XFS3"/>
<evidence type="ECO:0000256" key="5">
    <source>
        <dbReference type="ARBA" id="ARBA00022989"/>
    </source>
</evidence>
<dbReference type="InterPro" id="IPR004776">
    <property type="entry name" value="Mem_transp_PIN-like"/>
</dbReference>
<feature type="transmembrane region" description="Helical" evidence="7">
    <location>
        <begin position="43"/>
        <end position="63"/>
    </location>
</feature>
<sequence length="324" mass="34903">MEHFLQSVVVVIPIIFVLAFGFFAGKTNQFNGNDKAIPIINELVLNFALPCSLFVGTISISRVQLIDDLVLFFSLFITLLIAYLFSLFLAKFVFKRNIVESSIAGLAVSFSAGPFYGPALLGSLYGVSSGVAISMISVVINVFIVPLATIIIKVDLLKSNTTVNKPEVSIYKMVGTAIYQAIFKTPFVWAPLLAFILVFLNIKTPSVMNNSLELIGKATAGIAVFVAGMTIAVNKFKLTGEVLLISLLKSIGLPVLFFIVALALHMAKGTPIFNQGLLLAALPSGPMIVLLATKYKQYQEEASSILAITTLGMIITVTALIMII</sequence>
<feature type="transmembrane region" description="Helical" evidence="7">
    <location>
        <begin position="214"/>
        <end position="233"/>
    </location>
</feature>
<dbReference type="PANTHER" id="PTHR36838:SF1">
    <property type="entry name" value="SLR1864 PROTEIN"/>
    <property type="match status" value="1"/>
</dbReference>
<evidence type="ECO:0000256" key="4">
    <source>
        <dbReference type="ARBA" id="ARBA00022692"/>
    </source>
</evidence>